<sequence>MNRKECIDDLNYIKKALTEGTLTRYDAIVFLIDTLTEYLKGVEIGEKV</sequence>
<accession>A0A8S5P3S9</accession>
<proteinExistence type="predicted"/>
<dbReference type="EMBL" id="BK015319">
    <property type="protein sequence ID" value="DAE01105.1"/>
    <property type="molecule type" value="Genomic_DNA"/>
</dbReference>
<reference evidence="1" key="1">
    <citation type="journal article" date="2021" name="Proc. Natl. Acad. Sci. U.S.A.">
        <title>A Catalog of Tens of Thousands of Viruses from Human Metagenomes Reveals Hidden Associations with Chronic Diseases.</title>
        <authorList>
            <person name="Tisza M.J."/>
            <person name="Buck C.B."/>
        </authorList>
    </citation>
    <scope>NUCLEOTIDE SEQUENCE</scope>
    <source>
        <strain evidence="1">CtegP15</strain>
    </source>
</reference>
<organism evidence="1">
    <name type="scientific">Myoviridae sp. ctegP15</name>
    <dbReference type="NCBI Taxonomy" id="2825146"/>
    <lineage>
        <taxon>Viruses</taxon>
        <taxon>Duplodnaviria</taxon>
        <taxon>Heunggongvirae</taxon>
        <taxon>Uroviricota</taxon>
        <taxon>Caudoviricetes</taxon>
    </lineage>
</organism>
<evidence type="ECO:0000313" key="1">
    <source>
        <dbReference type="EMBL" id="DAE01105.1"/>
    </source>
</evidence>
<protein>
    <submittedName>
        <fullName evidence="1">Uncharacterized protein</fullName>
    </submittedName>
</protein>
<name>A0A8S5P3S9_9CAUD</name>